<comment type="caution">
    <text evidence="3">The sequence shown here is derived from an EMBL/GenBank/DDBJ whole genome shotgun (WGS) entry which is preliminary data.</text>
</comment>
<reference evidence="3" key="1">
    <citation type="submission" date="2013-04" db="EMBL/GenBank/DDBJ databases">
        <authorList>
            <person name="Qu J."/>
            <person name="Murali S.C."/>
            <person name="Bandaranaike D."/>
            <person name="Bellair M."/>
            <person name="Blankenburg K."/>
            <person name="Chao H."/>
            <person name="Dinh H."/>
            <person name="Doddapaneni H."/>
            <person name="Downs B."/>
            <person name="Dugan-Rocha S."/>
            <person name="Elkadiri S."/>
            <person name="Gnanaolivu R.D."/>
            <person name="Hernandez B."/>
            <person name="Javaid M."/>
            <person name="Jayaseelan J.C."/>
            <person name="Lee S."/>
            <person name="Li M."/>
            <person name="Ming W."/>
            <person name="Munidasa M."/>
            <person name="Muniz J."/>
            <person name="Nguyen L."/>
            <person name="Ongeri F."/>
            <person name="Osuji N."/>
            <person name="Pu L.-L."/>
            <person name="Puazo M."/>
            <person name="Qu C."/>
            <person name="Quiroz J."/>
            <person name="Raj R."/>
            <person name="Weissenberger G."/>
            <person name="Xin Y."/>
            <person name="Zou X."/>
            <person name="Han Y."/>
            <person name="Richards S."/>
            <person name="Worley K."/>
            <person name="Muzny D."/>
            <person name="Gibbs R."/>
        </authorList>
    </citation>
    <scope>NUCLEOTIDE SEQUENCE</scope>
    <source>
        <strain evidence="3">Sampled in the wild</strain>
    </source>
</reference>
<feature type="region of interest" description="Disordered" evidence="1">
    <location>
        <begin position="45"/>
        <end position="71"/>
    </location>
</feature>
<dbReference type="EMBL" id="KZ308558">
    <property type="protein sequence ID" value="KAG8231544.1"/>
    <property type="molecule type" value="Genomic_DNA"/>
</dbReference>
<evidence type="ECO:0008006" key="5">
    <source>
        <dbReference type="Google" id="ProtNLM"/>
    </source>
</evidence>
<name>A0A8K0P5E3_LADFU</name>
<proteinExistence type="predicted"/>
<reference evidence="3" key="2">
    <citation type="submission" date="2017-10" db="EMBL/GenBank/DDBJ databases">
        <title>Ladona fulva Genome sequencing and assembly.</title>
        <authorList>
            <person name="Murali S."/>
            <person name="Richards S."/>
            <person name="Bandaranaike D."/>
            <person name="Bellair M."/>
            <person name="Blankenburg K."/>
            <person name="Chao H."/>
            <person name="Dinh H."/>
            <person name="Doddapaneni H."/>
            <person name="Dugan-Rocha S."/>
            <person name="Elkadiri S."/>
            <person name="Gnanaolivu R."/>
            <person name="Hernandez B."/>
            <person name="Skinner E."/>
            <person name="Javaid M."/>
            <person name="Lee S."/>
            <person name="Li M."/>
            <person name="Ming W."/>
            <person name="Munidasa M."/>
            <person name="Muniz J."/>
            <person name="Nguyen L."/>
            <person name="Hughes D."/>
            <person name="Osuji N."/>
            <person name="Pu L.-L."/>
            <person name="Puazo M."/>
            <person name="Qu C."/>
            <person name="Quiroz J."/>
            <person name="Raj R."/>
            <person name="Weissenberger G."/>
            <person name="Xin Y."/>
            <person name="Zou X."/>
            <person name="Han Y."/>
            <person name="Worley K."/>
            <person name="Muzny D."/>
            <person name="Gibbs R."/>
        </authorList>
    </citation>
    <scope>NUCLEOTIDE SEQUENCE</scope>
    <source>
        <strain evidence="3">Sampled in the wild</strain>
    </source>
</reference>
<evidence type="ECO:0000313" key="4">
    <source>
        <dbReference type="Proteomes" id="UP000792457"/>
    </source>
</evidence>
<evidence type="ECO:0000256" key="2">
    <source>
        <dbReference type="SAM" id="SignalP"/>
    </source>
</evidence>
<protein>
    <recommendedName>
        <fullName evidence="5">Secreted protein</fullName>
    </recommendedName>
</protein>
<dbReference type="Proteomes" id="UP000792457">
    <property type="component" value="Unassembled WGS sequence"/>
</dbReference>
<accession>A0A8K0P5E3</accession>
<evidence type="ECO:0000313" key="3">
    <source>
        <dbReference type="EMBL" id="KAG8231544.1"/>
    </source>
</evidence>
<dbReference type="OrthoDB" id="8197718at2759"/>
<feature type="chain" id="PRO_5035428939" description="Secreted protein" evidence="2">
    <location>
        <begin position="29"/>
        <end position="114"/>
    </location>
</feature>
<keyword evidence="4" id="KW-1185">Reference proteome</keyword>
<feature type="signal peptide" evidence="2">
    <location>
        <begin position="1"/>
        <end position="28"/>
    </location>
</feature>
<organism evidence="3 4">
    <name type="scientific">Ladona fulva</name>
    <name type="common">Scarce chaser dragonfly</name>
    <name type="synonym">Libellula fulva</name>
    <dbReference type="NCBI Taxonomy" id="123851"/>
    <lineage>
        <taxon>Eukaryota</taxon>
        <taxon>Metazoa</taxon>
        <taxon>Ecdysozoa</taxon>
        <taxon>Arthropoda</taxon>
        <taxon>Hexapoda</taxon>
        <taxon>Insecta</taxon>
        <taxon>Pterygota</taxon>
        <taxon>Palaeoptera</taxon>
        <taxon>Odonata</taxon>
        <taxon>Epiprocta</taxon>
        <taxon>Anisoptera</taxon>
        <taxon>Libelluloidea</taxon>
        <taxon>Libellulidae</taxon>
        <taxon>Ladona</taxon>
    </lineage>
</organism>
<evidence type="ECO:0000256" key="1">
    <source>
        <dbReference type="SAM" id="MobiDB-lite"/>
    </source>
</evidence>
<sequence>MFASPAVVMGTFWKVLFLVVIVVALSDAVPTVAIQKRNDVPHAVHAEGAAESSAVNGAPDHGTQDNEVPPVKNPALSSLFDDIFNIPIQVLHAVNRLLTNPGNTIGQSTPQKHV</sequence>
<dbReference type="AlphaFoldDB" id="A0A8K0P5E3"/>
<gene>
    <name evidence="3" type="ORF">J437_LFUL008086</name>
</gene>
<keyword evidence="2" id="KW-0732">Signal</keyword>